<proteinExistence type="predicted"/>
<dbReference type="EMBL" id="HG937693">
    <property type="protein sequence ID" value="CDP34167.1"/>
    <property type="molecule type" value="Genomic_DNA"/>
</dbReference>
<organism evidence="1">
    <name type="scientific">Blastobotrys adeninivorans</name>
    <name type="common">Yeast</name>
    <name type="synonym">Arxula adeninivorans</name>
    <dbReference type="NCBI Taxonomy" id="409370"/>
    <lineage>
        <taxon>Eukaryota</taxon>
        <taxon>Fungi</taxon>
        <taxon>Dikarya</taxon>
        <taxon>Ascomycota</taxon>
        <taxon>Saccharomycotina</taxon>
        <taxon>Dipodascomycetes</taxon>
        <taxon>Dipodascales</taxon>
        <taxon>Trichomonascaceae</taxon>
        <taxon>Blastobotrys</taxon>
    </lineage>
</organism>
<reference evidence="1" key="1">
    <citation type="submission" date="2014-02" db="EMBL/GenBank/DDBJ databases">
        <authorList>
            <person name="Genoscope - CEA"/>
        </authorList>
    </citation>
    <scope>NUCLEOTIDE SEQUENCE</scope>
    <source>
        <strain evidence="1">LS3</strain>
    </source>
</reference>
<dbReference type="InterPro" id="IPR036691">
    <property type="entry name" value="Endo/exonu/phosph_ase_sf"/>
</dbReference>
<reference evidence="1" key="2">
    <citation type="submission" date="2014-06" db="EMBL/GenBank/DDBJ databases">
        <title>The complete genome of Blastobotrys (Arxula) adeninivorans LS3 - a yeast of biotechnological interest.</title>
        <authorList>
            <person name="Kunze G."/>
            <person name="Gaillardin C."/>
            <person name="Czernicka M."/>
            <person name="Durrens P."/>
            <person name="Martin T."/>
            <person name="Boer E."/>
            <person name="Gabaldon T."/>
            <person name="Cruz J."/>
            <person name="Talla E."/>
            <person name="Marck C."/>
            <person name="Goffeau A."/>
            <person name="Barbe V."/>
            <person name="Baret P."/>
            <person name="Baronian K."/>
            <person name="Beier S."/>
            <person name="Bleykasten C."/>
            <person name="Bode R."/>
            <person name="Casaregola S."/>
            <person name="Despons L."/>
            <person name="Fairhead C."/>
            <person name="Giersberg M."/>
            <person name="Gierski P."/>
            <person name="Hahnel U."/>
            <person name="Hartmann A."/>
            <person name="Jankowska D."/>
            <person name="Jubin C."/>
            <person name="Jung P."/>
            <person name="Lafontaine I."/>
            <person name="Leh-Louis V."/>
            <person name="Lemaire M."/>
            <person name="Marcet-Houben M."/>
            <person name="Mascher M."/>
            <person name="Morel G."/>
            <person name="Richard G.-F."/>
            <person name="Riechen J."/>
            <person name="Sacerdot C."/>
            <person name="Sarkar A."/>
            <person name="Savel G."/>
            <person name="Schacherer J."/>
            <person name="Sherman D."/>
            <person name="Straub M.-L."/>
            <person name="Stein N."/>
            <person name="Thierry A."/>
            <person name="Trautwein-Schult A."/>
            <person name="Westhof E."/>
            <person name="Worch S."/>
            <person name="Dujon B."/>
            <person name="Souciet J.-L."/>
            <person name="Wincker P."/>
            <person name="Scholz U."/>
            <person name="Neuveglise N."/>
        </authorList>
    </citation>
    <scope>NUCLEOTIDE SEQUENCE</scope>
    <source>
        <strain evidence="1">LS3</strain>
    </source>
</reference>
<gene>
    <name evidence="1" type="ORF">GNLVRS02_ARAD1C06226g</name>
</gene>
<dbReference type="Gene3D" id="3.60.10.10">
    <property type="entry name" value="Endonuclease/exonuclease/phosphatase"/>
    <property type="match status" value="1"/>
</dbReference>
<name>A0A060T5K9_BLAAD</name>
<accession>A0A060T5K9</accession>
<protein>
    <submittedName>
        <fullName evidence="1">ARAD1C06226p</fullName>
    </submittedName>
</protein>
<dbReference type="PhylomeDB" id="A0A060T5K9"/>
<dbReference type="InterPro" id="IPR050410">
    <property type="entry name" value="CCR4/nocturin_mRNA_transcr"/>
</dbReference>
<sequence>MQLTTLQFRVYDHNIRYDNQNNRDDGERLWSERKVDIVSSINFHTQYLSVVTLQEVLHNQLEDILEGLGDDWTYYGIGRDDGKTKGEYAPVLFRKSEWKLTDSWTKWLSDTPEEPSRGWDAVLPRIVTFARLKHKVSGREVGIFNTHYDHAGEEARKQSSKLIIGWMKDALESIPVSLSGDFNSSRTDIAYETLSKELLDSGTQLPEKQRYGHSNTFCGFQGKDAQYIDFIWLPPQGVKLRAFGIAHSEFHGYYMSDHRPVIADLEV</sequence>
<dbReference type="SUPFAM" id="SSF56219">
    <property type="entry name" value="DNase I-like"/>
    <property type="match status" value="1"/>
</dbReference>
<dbReference type="CDD" id="cd09083">
    <property type="entry name" value="EEP-1"/>
    <property type="match status" value="1"/>
</dbReference>
<dbReference type="PANTHER" id="PTHR12121:SF36">
    <property type="entry name" value="ENDONUCLEASE_EXONUCLEASE_PHOSPHATASE DOMAIN-CONTAINING PROTEIN"/>
    <property type="match status" value="1"/>
</dbReference>
<dbReference type="GO" id="GO:0000175">
    <property type="term" value="F:3'-5'-RNA exonuclease activity"/>
    <property type="evidence" value="ECO:0007669"/>
    <property type="project" value="TreeGrafter"/>
</dbReference>
<dbReference type="PANTHER" id="PTHR12121">
    <property type="entry name" value="CARBON CATABOLITE REPRESSOR PROTEIN 4"/>
    <property type="match status" value="1"/>
</dbReference>
<evidence type="ECO:0000313" key="1">
    <source>
        <dbReference type="EMBL" id="CDP34167.1"/>
    </source>
</evidence>
<dbReference type="AlphaFoldDB" id="A0A060T5K9"/>